<proteinExistence type="predicted"/>
<gene>
    <name evidence="2" type="ORF">RAK27_10935</name>
</gene>
<comment type="caution">
    <text evidence="2">The sequence shown here is derived from an EMBL/GenBank/DDBJ whole genome shotgun (WGS) entry which is preliminary data.</text>
</comment>
<evidence type="ECO:0008006" key="4">
    <source>
        <dbReference type="Google" id="ProtNLM"/>
    </source>
</evidence>
<name>A0AAW9JV73_CARML</name>
<keyword evidence="1" id="KW-0812">Transmembrane</keyword>
<protein>
    <recommendedName>
        <fullName evidence="4">WxL domain-containing protein</fullName>
    </recommendedName>
</protein>
<feature type="transmembrane region" description="Helical" evidence="1">
    <location>
        <begin position="7"/>
        <end position="25"/>
    </location>
</feature>
<dbReference type="RefSeq" id="WP_322809082.1">
    <property type="nucleotide sequence ID" value="NZ_JAVBVO010000003.1"/>
</dbReference>
<evidence type="ECO:0000256" key="1">
    <source>
        <dbReference type="SAM" id="Phobius"/>
    </source>
</evidence>
<sequence length="1613" mass="175781">MNKSKLIHFVGVMILTIPIWLPTGVELSKSRISATEQDSTTQDAEAEVGFFFSESYLRGKVNEDLFIQIKSDHPTKEVVIQLPKEANIQENPTATTNIVTEISEGHYRVSSETESTNFDITLNFEKPGDYSISLLSNTTQSAEMAIIIEENDASEPLEVNGSTEDESIENEIIATEENEPDSAEDTKIEKELVEPTISVENENHLRAILLGEIFTFNDGTSINYGEITDDKALSLAFNDDLELTAPILGVNRKNVTFYGDSKQVSFSQSAAANFIEFSSIELLTVKNIRLTNILNGTGFMHTSGSAEMIFSDTSFVANNSTGQFIQNEAASVTFSGEIKLETTSIALPTLFTANNINFQGTFLATISGTGANALLRANQVEFGNNSNFELVKSNHVNTGSVINLIGNLGEITMAENSTVTVNQTGMFVSVPNENQDSIFLMKTGAIFNGGLGQGFSGNSASTIGEVNLSQGSEFNFTEYGTVAGNPVINVGRKFTTENSTSATNGVLLTGTRTGTTTGAYIHLRNANSIAELGNYTSTKIVQQGPMFTGVATTQLAIKDNATIENTHSFGFTGSVAVDSIDIGNNVSLMINEPSNAVVGTAYNTFFARNKFTMGNNSTIVAPRMRTTATGDGNSLIRLNISSGTVNIGENNLIEANHRGALIHAPQAEVTIGENTEVSATLGRGVTNASAVQDFVLKNGATMIINEHTGNMVNNARFNVRGKFIMETNSSIKSTRTSVTTTPFVALTVANSQFIMEEKTKLDIHQTGAMVTGLDTSDVIIGNDSILDINSARGITGSDGGSSTILRKIDIGQRAKVTLTEHATNANQNYFRFRDEILIREDAEVIARRTSNNAIALMRLTRPNSKLTMLDGSSFEVSQLGPVLQGVATTDVSLRNNTKTTINTGRGFTQNNTIRSFTLGNEAEFTYEQPTSGNLAPAASLNVAAFRVSQRFELGENASFKATRDRTTTDSRFIWLTGANSVVQLGKNSTFDVSQSGGIFQVQTTSNLNLDQGAQLNVLTERGLNTGSGGTTSQNVNNTFRTIIVGKEADFTVKDGWGNQRTTAEFINRPLVNVGTTLNVGEGADVLLETTINKSISSGVLYFRQGNANLNLDNVNSFELGHPTAVSGGSNGNLQRLIRSSTNTAAAGLRINSTNQKLSVWEGANTTSETSPTEEFLNLSTLIRINRNNGNSANGLPANWTGGMNGTSRSFLMTVESATGTVASTNKNTDIQEVIAKNNYSRIRFSEPEGLVARINPISDQSTEIKGFMYENSTIAKITYENTDGETIEITPDSVSENGERMIQWEEYRDENELYRFFTIKLKDNERLETGTSLNVFLSNPEDEFYTDFDMDTLVSKGVEYEGFNITLDMAEINKLSSEEELHQLIIKESMATAKNILTKEDLTDSIRVIDTNVTTAVSQDGTYIATLEVGNKAYSFDIGVDVTSNLDQLSIRIPTKMIFQSMYNAQESNREFESEEYEIRNNSQIPVDVKVNRLEIEDSQGIILLTEGEDPLDYAEADPDSEEENPILTEKDISSPLLQLNLVTDRSKAQLYQGMSEKNLLSMAAREEVALSLQGTFYGDYPQWIVDSESEQGGYYESNLTPNYRFVLRFIPQ</sequence>
<evidence type="ECO:0000313" key="2">
    <source>
        <dbReference type="EMBL" id="MDZ5759174.1"/>
    </source>
</evidence>
<dbReference type="Proteomes" id="UP001290462">
    <property type="component" value="Unassembled WGS sequence"/>
</dbReference>
<keyword evidence="1" id="KW-1133">Transmembrane helix</keyword>
<reference evidence="2" key="1">
    <citation type="submission" date="2023-08" db="EMBL/GenBank/DDBJ databases">
        <title>Genomic characterization of piscicolin 126 produced by Carnobacterium maltaromaticum CM22 strain isolated from salmon (Salmo salar).</title>
        <authorList>
            <person name="Gonzalez-Gragera E."/>
            <person name="Garcia-Lopez J.D."/>
            <person name="Teso-Perez C."/>
            <person name="Gimenez-Hernandez I."/>
            <person name="Peralta-Sanchez J.M."/>
            <person name="Valdivia E."/>
            <person name="Montalban-Lopez M."/>
            <person name="Martin-Platero A.M."/>
            <person name="Banos A."/>
            <person name="Martinez-Bueno M."/>
        </authorList>
    </citation>
    <scope>NUCLEOTIDE SEQUENCE</scope>
    <source>
        <strain evidence="2">CM22</strain>
    </source>
</reference>
<evidence type="ECO:0000313" key="3">
    <source>
        <dbReference type="Proteomes" id="UP001290462"/>
    </source>
</evidence>
<accession>A0AAW9JV73</accession>
<dbReference type="EMBL" id="JAVBVO010000003">
    <property type="protein sequence ID" value="MDZ5759174.1"/>
    <property type="molecule type" value="Genomic_DNA"/>
</dbReference>
<organism evidence="2 3">
    <name type="scientific">Carnobacterium maltaromaticum</name>
    <name type="common">Carnobacterium piscicola</name>
    <dbReference type="NCBI Taxonomy" id="2751"/>
    <lineage>
        <taxon>Bacteria</taxon>
        <taxon>Bacillati</taxon>
        <taxon>Bacillota</taxon>
        <taxon>Bacilli</taxon>
        <taxon>Lactobacillales</taxon>
        <taxon>Carnobacteriaceae</taxon>
        <taxon>Carnobacterium</taxon>
    </lineage>
</organism>
<keyword evidence="1" id="KW-0472">Membrane</keyword>